<dbReference type="RefSeq" id="XP_011073113.1">
    <property type="nucleotide sequence ID" value="XM_011074811.2"/>
</dbReference>
<dbReference type="AlphaFoldDB" id="A0A6I9SUP1"/>
<evidence type="ECO:0000313" key="3">
    <source>
        <dbReference type="RefSeq" id="XP_011073113.1"/>
    </source>
</evidence>
<feature type="compositionally biased region" description="Polar residues" evidence="1">
    <location>
        <begin position="172"/>
        <end position="189"/>
    </location>
</feature>
<gene>
    <name evidence="3" type="primary">LOC105158165</name>
</gene>
<evidence type="ECO:0000256" key="1">
    <source>
        <dbReference type="SAM" id="MobiDB-lite"/>
    </source>
</evidence>
<feature type="compositionally biased region" description="Basic and acidic residues" evidence="1">
    <location>
        <begin position="138"/>
        <end position="150"/>
    </location>
</feature>
<name>A0A6I9SUP1_SESIN</name>
<feature type="region of interest" description="Disordered" evidence="1">
    <location>
        <begin position="81"/>
        <end position="189"/>
    </location>
</feature>
<sequence length="259" mass="28730">MGCNVSRVEANGVSLPARLLPIFPMRLGQIRHRKHGTPLKDPTPSQKNLLLHKDEDDYASIRSSIASRTLASSLQDSIRNPNLVEQKQKEIGFRDDENDDEGSLKKCTKNDTKDSPREEGNAKIEEAVTDDEEDDDNDDKRMIGYEDDKSCPGSPSFRVYFHENGEDESNDIGKTNNIGASRETTVSSNCDGLSSKIVLQGSSDPDKKVKRGRKKRSFVKILPKGGQAAVKNLLKVKSCCTSTRSSRDHAHLLRTKTST</sequence>
<organism evidence="2 3">
    <name type="scientific">Sesamum indicum</name>
    <name type="common">Oriental sesame</name>
    <name type="synonym">Sesamum orientale</name>
    <dbReference type="NCBI Taxonomy" id="4182"/>
    <lineage>
        <taxon>Eukaryota</taxon>
        <taxon>Viridiplantae</taxon>
        <taxon>Streptophyta</taxon>
        <taxon>Embryophyta</taxon>
        <taxon>Tracheophyta</taxon>
        <taxon>Spermatophyta</taxon>
        <taxon>Magnoliopsida</taxon>
        <taxon>eudicotyledons</taxon>
        <taxon>Gunneridae</taxon>
        <taxon>Pentapetalae</taxon>
        <taxon>asterids</taxon>
        <taxon>lamiids</taxon>
        <taxon>Lamiales</taxon>
        <taxon>Pedaliaceae</taxon>
        <taxon>Sesamum</taxon>
    </lineage>
</organism>
<reference evidence="3" key="1">
    <citation type="submission" date="2025-08" db="UniProtKB">
        <authorList>
            <consortium name="RefSeq"/>
        </authorList>
    </citation>
    <scope>IDENTIFICATION</scope>
</reference>
<keyword evidence="2" id="KW-1185">Reference proteome</keyword>
<proteinExistence type="predicted"/>
<evidence type="ECO:0000313" key="2">
    <source>
        <dbReference type="Proteomes" id="UP000504604"/>
    </source>
</evidence>
<dbReference type="KEGG" id="sind:105158165"/>
<protein>
    <submittedName>
        <fullName evidence="3">Uncharacterized protein LOC105158165 isoform X1</fullName>
    </submittedName>
</protein>
<feature type="compositionally biased region" description="Basic and acidic residues" evidence="1">
    <location>
        <begin position="86"/>
        <end position="95"/>
    </location>
</feature>
<dbReference type="OrthoDB" id="914273at2759"/>
<accession>A0A6I9SUP1</accession>
<feature type="compositionally biased region" description="Acidic residues" evidence="1">
    <location>
        <begin position="127"/>
        <end position="137"/>
    </location>
</feature>
<dbReference type="InParanoid" id="A0A6I9SUP1"/>
<feature type="compositionally biased region" description="Basic and acidic residues" evidence="1">
    <location>
        <begin position="102"/>
        <end position="126"/>
    </location>
</feature>
<dbReference type="Proteomes" id="UP000504604">
    <property type="component" value="Linkage group LG3"/>
</dbReference>
<dbReference type="GeneID" id="105158165"/>